<dbReference type="EMBL" id="CP022987">
    <property type="protein sequence ID" value="QAA94224.1"/>
    <property type="molecule type" value="Genomic_DNA"/>
</dbReference>
<keyword evidence="6 9" id="KW-1133">Transmembrane helix</keyword>
<evidence type="ECO:0000259" key="10">
    <source>
        <dbReference type="Pfam" id="PF04290"/>
    </source>
</evidence>
<keyword evidence="4 9" id="KW-0997">Cell inner membrane</keyword>
<accession>A0A410GD86</accession>
<feature type="transmembrane region" description="Helical" evidence="9">
    <location>
        <begin position="48"/>
        <end position="66"/>
    </location>
</feature>
<evidence type="ECO:0000256" key="3">
    <source>
        <dbReference type="ARBA" id="ARBA00022475"/>
    </source>
</evidence>
<comment type="subunit">
    <text evidence="9">The complex comprises the extracytoplasmic solute receptor protein and the two transmembrane proteins.</text>
</comment>
<evidence type="ECO:0000256" key="7">
    <source>
        <dbReference type="ARBA" id="ARBA00023136"/>
    </source>
</evidence>
<dbReference type="PANTHER" id="PTHR35011">
    <property type="entry name" value="2,3-DIKETO-L-GULONATE TRAP TRANSPORTER SMALL PERMEASE PROTEIN YIAM"/>
    <property type="match status" value="1"/>
</dbReference>
<evidence type="ECO:0000256" key="1">
    <source>
        <dbReference type="ARBA" id="ARBA00004429"/>
    </source>
</evidence>
<evidence type="ECO:0000256" key="8">
    <source>
        <dbReference type="ARBA" id="ARBA00038436"/>
    </source>
</evidence>
<evidence type="ECO:0000256" key="6">
    <source>
        <dbReference type="ARBA" id="ARBA00022989"/>
    </source>
</evidence>
<evidence type="ECO:0000256" key="4">
    <source>
        <dbReference type="ARBA" id="ARBA00022519"/>
    </source>
</evidence>
<keyword evidence="7 9" id="KW-0472">Membrane</keyword>
<dbReference type="RefSeq" id="WP_128355228.1">
    <property type="nucleotide sequence ID" value="NZ_CP022987.1"/>
</dbReference>
<dbReference type="GO" id="GO:0022857">
    <property type="term" value="F:transmembrane transporter activity"/>
    <property type="evidence" value="ECO:0007669"/>
    <property type="project" value="UniProtKB-UniRule"/>
</dbReference>
<keyword evidence="2 9" id="KW-0813">Transport</keyword>
<gene>
    <name evidence="11" type="ORF">CKA81_10550</name>
</gene>
<dbReference type="GO" id="GO:0005886">
    <property type="term" value="C:plasma membrane"/>
    <property type="evidence" value="ECO:0007669"/>
    <property type="project" value="UniProtKB-SubCell"/>
</dbReference>
<reference evidence="11 12" key="1">
    <citation type="submission" date="2017-08" db="EMBL/GenBank/DDBJ databases">
        <authorList>
            <person name="Park S.-J."/>
            <person name="Kim H."/>
        </authorList>
    </citation>
    <scope>NUCLEOTIDE SEQUENCE [LARGE SCALE GENOMIC DNA]</scope>
    <source>
        <strain evidence="12">ye3</strain>
    </source>
</reference>
<comment type="function">
    <text evidence="9">Part of the tripartite ATP-independent periplasmic (TRAP) transport system.</text>
</comment>
<keyword evidence="12" id="KW-1185">Reference proteome</keyword>
<protein>
    <recommendedName>
        <fullName evidence="9">TRAP transporter small permease protein</fullName>
    </recommendedName>
</protein>
<name>A0A410GD86_9BURK</name>
<evidence type="ECO:0000256" key="9">
    <source>
        <dbReference type="RuleBase" id="RU369079"/>
    </source>
</evidence>
<comment type="subcellular location">
    <subcellularLocation>
        <location evidence="1 9">Cell inner membrane</location>
        <topology evidence="1 9">Multi-pass membrane protein</topology>
    </subcellularLocation>
</comment>
<feature type="transmembrane region" description="Helical" evidence="9">
    <location>
        <begin position="12"/>
        <end position="36"/>
    </location>
</feature>
<dbReference type="Pfam" id="PF04290">
    <property type="entry name" value="DctQ"/>
    <property type="match status" value="1"/>
</dbReference>
<dbReference type="KEGG" id="pus:CKA81_10550"/>
<dbReference type="OrthoDB" id="9791324at2"/>
<evidence type="ECO:0000313" key="11">
    <source>
        <dbReference type="EMBL" id="QAA94224.1"/>
    </source>
</evidence>
<proteinExistence type="inferred from homology"/>
<sequence>MITRIFDTLDKILRGIVVGLVLFMLAALALQVAMRYVANSPLAWSEELALLAFSWVVLLSTALGIRNATHARLAVWDNLLPRAIVRLLNGLIALAIAGFGLYLTIGGLDYAQMSLGMTSAAIAYPMVWLNVSAPVCGVLLILFALEQVYMQIGGRATHE</sequence>
<evidence type="ECO:0000313" key="12">
    <source>
        <dbReference type="Proteomes" id="UP000283474"/>
    </source>
</evidence>
<organism evidence="11 12">
    <name type="scientific">Pollutimonas thiosulfatoxidans</name>
    <dbReference type="NCBI Taxonomy" id="2028345"/>
    <lineage>
        <taxon>Bacteria</taxon>
        <taxon>Pseudomonadati</taxon>
        <taxon>Pseudomonadota</taxon>
        <taxon>Betaproteobacteria</taxon>
        <taxon>Burkholderiales</taxon>
        <taxon>Alcaligenaceae</taxon>
        <taxon>Pollutimonas</taxon>
    </lineage>
</organism>
<comment type="similarity">
    <text evidence="8 9">Belongs to the TRAP transporter small permease family.</text>
</comment>
<dbReference type="Proteomes" id="UP000283474">
    <property type="component" value="Chromosome"/>
</dbReference>
<dbReference type="AlphaFoldDB" id="A0A410GD86"/>
<dbReference type="InterPro" id="IPR007387">
    <property type="entry name" value="TRAP_DctQ"/>
</dbReference>
<feature type="domain" description="Tripartite ATP-independent periplasmic transporters DctQ component" evidence="10">
    <location>
        <begin position="24"/>
        <end position="150"/>
    </location>
</feature>
<dbReference type="PANTHER" id="PTHR35011:SF2">
    <property type="entry name" value="2,3-DIKETO-L-GULONATE TRAP TRANSPORTER SMALL PERMEASE PROTEIN YIAM"/>
    <property type="match status" value="1"/>
</dbReference>
<evidence type="ECO:0000256" key="5">
    <source>
        <dbReference type="ARBA" id="ARBA00022692"/>
    </source>
</evidence>
<feature type="transmembrane region" description="Helical" evidence="9">
    <location>
        <begin position="87"/>
        <end position="105"/>
    </location>
</feature>
<keyword evidence="5 9" id="KW-0812">Transmembrane</keyword>
<dbReference type="GO" id="GO:0015740">
    <property type="term" value="P:C4-dicarboxylate transport"/>
    <property type="evidence" value="ECO:0007669"/>
    <property type="project" value="TreeGrafter"/>
</dbReference>
<dbReference type="InterPro" id="IPR055348">
    <property type="entry name" value="DctQ"/>
</dbReference>
<feature type="transmembrane region" description="Helical" evidence="9">
    <location>
        <begin position="125"/>
        <end position="145"/>
    </location>
</feature>
<keyword evidence="3" id="KW-1003">Cell membrane</keyword>
<evidence type="ECO:0000256" key="2">
    <source>
        <dbReference type="ARBA" id="ARBA00022448"/>
    </source>
</evidence>